<dbReference type="OrthoDB" id="6286638at2759"/>
<dbReference type="AlphaFoldDB" id="A0A3S5AH91"/>
<gene>
    <name evidence="1" type="ORF">PXEA_LOCUS30525</name>
</gene>
<proteinExistence type="predicted"/>
<name>A0A3S5AH91_9PLAT</name>
<sequence length="303" mass="33851">MDTERSGMVERINLTGHTIDWSAMKRLASYGVSIRKRRIRETVEILFLRNLVNMRLEERIVSDNFPYCLARLEIQRKHQKEDAWTQNNCSIAVRDFTRERLMTDKGLDGTVNMKDEERAFCESGEKREVPAAMTWDGHRALKNGSQCGDSASVVISLNPSTYDRLVLSAPMGQRLLIICVTSSNSGKRLSESDTGIIQASLCLDFYSGWLAALLRMATGLSVGATTSHSPLKSSSTSCGRDDVDHATFGNFLRPSNCMGTVIALNSYRRYFSLYHPLLPGSKSTGHGKFVSSFPQFNLALVIY</sequence>
<protein>
    <submittedName>
        <fullName evidence="1">Uncharacterized protein</fullName>
    </submittedName>
</protein>
<dbReference type="Proteomes" id="UP000784294">
    <property type="component" value="Unassembled WGS sequence"/>
</dbReference>
<dbReference type="EMBL" id="CAAALY010253957">
    <property type="protein sequence ID" value="VEL37085.1"/>
    <property type="molecule type" value="Genomic_DNA"/>
</dbReference>
<comment type="caution">
    <text evidence="1">The sequence shown here is derived from an EMBL/GenBank/DDBJ whole genome shotgun (WGS) entry which is preliminary data.</text>
</comment>
<evidence type="ECO:0000313" key="2">
    <source>
        <dbReference type="Proteomes" id="UP000784294"/>
    </source>
</evidence>
<evidence type="ECO:0000313" key="1">
    <source>
        <dbReference type="EMBL" id="VEL37085.1"/>
    </source>
</evidence>
<reference evidence="1" key="1">
    <citation type="submission" date="2018-11" db="EMBL/GenBank/DDBJ databases">
        <authorList>
            <consortium name="Pathogen Informatics"/>
        </authorList>
    </citation>
    <scope>NUCLEOTIDE SEQUENCE</scope>
</reference>
<accession>A0A3S5AH91</accession>
<organism evidence="1 2">
    <name type="scientific">Protopolystoma xenopodis</name>
    <dbReference type="NCBI Taxonomy" id="117903"/>
    <lineage>
        <taxon>Eukaryota</taxon>
        <taxon>Metazoa</taxon>
        <taxon>Spiralia</taxon>
        <taxon>Lophotrochozoa</taxon>
        <taxon>Platyhelminthes</taxon>
        <taxon>Monogenea</taxon>
        <taxon>Polyopisthocotylea</taxon>
        <taxon>Polystomatidea</taxon>
        <taxon>Polystomatidae</taxon>
        <taxon>Protopolystoma</taxon>
    </lineage>
</organism>
<keyword evidence="2" id="KW-1185">Reference proteome</keyword>